<gene>
    <name evidence="6" type="primary">rfaQ_3</name>
    <name evidence="6" type="ORF">MAMMFC1_02282</name>
</gene>
<comment type="similarity">
    <text evidence="3">Belongs to the glycosyltransferase 9 family.</text>
</comment>
<organism evidence="6 7">
    <name type="scientific">Methylomusa anaerophila</name>
    <dbReference type="NCBI Taxonomy" id="1930071"/>
    <lineage>
        <taxon>Bacteria</taxon>
        <taxon>Bacillati</taxon>
        <taxon>Bacillota</taxon>
        <taxon>Negativicutes</taxon>
        <taxon>Selenomonadales</taxon>
        <taxon>Sporomusaceae</taxon>
        <taxon>Methylomusa</taxon>
    </lineage>
</organism>
<dbReference type="InterPro" id="IPR002201">
    <property type="entry name" value="Glyco_trans_9"/>
</dbReference>
<dbReference type="Gene3D" id="3.40.50.2000">
    <property type="entry name" value="Glycogen Phosphorylase B"/>
    <property type="match status" value="2"/>
</dbReference>
<dbReference type="AlphaFoldDB" id="A0A348AKK0"/>
<dbReference type="InterPro" id="IPR051199">
    <property type="entry name" value="LPS_LOS_Heptosyltrfase"/>
</dbReference>
<protein>
    <recommendedName>
        <fullName evidence="4">lipopolysaccharide heptosyltransferase II</fullName>
        <ecNumber evidence="4">2.4.99.24</ecNumber>
    </recommendedName>
</protein>
<dbReference type="EMBL" id="AP018449">
    <property type="protein sequence ID" value="BBB91598.1"/>
    <property type="molecule type" value="Genomic_DNA"/>
</dbReference>
<dbReference type="Pfam" id="PF01075">
    <property type="entry name" value="Glyco_transf_9"/>
    <property type="match status" value="1"/>
</dbReference>
<name>A0A348AKK0_9FIRM</name>
<dbReference type="OrthoDB" id="1663557at2"/>
<dbReference type="InterPro" id="IPR011916">
    <property type="entry name" value="LipoPS_heptosylTferase-III"/>
</dbReference>
<evidence type="ECO:0000256" key="2">
    <source>
        <dbReference type="ARBA" id="ARBA00022679"/>
    </source>
</evidence>
<dbReference type="RefSeq" id="WP_126308594.1">
    <property type="nucleotide sequence ID" value="NZ_AP018449.1"/>
</dbReference>
<keyword evidence="7" id="KW-1185">Reference proteome</keyword>
<dbReference type="NCBIfam" id="TIGR02195">
    <property type="entry name" value="heptsyl_trn_II"/>
    <property type="match status" value="1"/>
</dbReference>
<evidence type="ECO:0000256" key="5">
    <source>
        <dbReference type="ARBA" id="ARBA00047503"/>
    </source>
</evidence>
<dbReference type="PANTHER" id="PTHR30160">
    <property type="entry name" value="TETRAACYLDISACCHARIDE 4'-KINASE-RELATED"/>
    <property type="match status" value="1"/>
</dbReference>
<evidence type="ECO:0000313" key="7">
    <source>
        <dbReference type="Proteomes" id="UP000276437"/>
    </source>
</evidence>
<dbReference type="GO" id="GO:0008713">
    <property type="term" value="F:ADP-heptose-lipopolysaccharide heptosyltransferase activity"/>
    <property type="evidence" value="ECO:0007669"/>
    <property type="project" value="UniProtKB-EC"/>
</dbReference>
<dbReference type="SUPFAM" id="SSF53756">
    <property type="entry name" value="UDP-Glycosyltransferase/glycogen phosphorylase"/>
    <property type="match status" value="1"/>
</dbReference>
<dbReference type="Proteomes" id="UP000276437">
    <property type="component" value="Chromosome"/>
</dbReference>
<evidence type="ECO:0000256" key="1">
    <source>
        <dbReference type="ARBA" id="ARBA00022676"/>
    </source>
</evidence>
<sequence>MVFSITKILIINLAFIGDVLLSTPVARALREKYPAAQIDMLVIPLTEPIASGNPYVDKVIVYDKRGKHKKIGELWKLIAAVRREKYDLAVCTNFASRGAILAWAAGIRKRAGYDAQHAGWFLTDTAPAKHTALRHEAENYLDVLKPLGISTGDTSLALTVRSQDAQSLREKIQRDWRKPLVLICPSGSYDKKSWLTEGYAALIESIVPLADCYLIGGKAEQAKLDAINARAGNQAVVLAGTLTLGELAALISVAELLITVDTGPMHIACAVGTPVAAFFGPTDPRIWGPRGDRDIIFQTAVDCFPCWGRKECSHHRCMRDIKQEEVIVAVSGMLNSIRHKEQKYENSHF</sequence>
<evidence type="ECO:0000256" key="3">
    <source>
        <dbReference type="ARBA" id="ARBA00043995"/>
    </source>
</evidence>
<dbReference type="GO" id="GO:0005829">
    <property type="term" value="C:cytosol"/>
    <property type="evidence" value="ECO:0007669"/>
    <property type="project" value="TreeGrafter"/>
</dbReference>
<dbReference type="GO" id="GO:0009244">
    <property type="term" value="P:lipopolysaccharide core region biosynthetic process"/>
    <property type="evidence" value="ECO:0007669"/>
    <property type="project" value="TreeGrafter"/>
</dbReference>
<dbReference type="EC" id="2.4.99.24" evidence="4"/>
<dbReference type="CDD" id="cd03789">
    <property type="entry name" value="GT9_LPS_heptosyltransferase"/>
    <property type="match status" value="1"/>
</dbReference>
<keyword evidence="1" id="KW-0328">Glycosyltransferase</keyword>
<evidence type="ECO:0000256" key="4">
    <source>
        <dbReference type="ARBA" id="ARBA00044042"/>
    </source>
</evidence>
<dbReference type="NCBIfam" id="TIGR02201">
    <property type="entry name" value="heptsyl_trn_III"/>
    <property type="match status" value="1"/>
</dbReference>
<evidence type="ECO:0000313" key="6">
    <source>
        <dbReference type="EMBL" id="BBB91598.1"/>
    </source>
</evidence>
<keyword evidence="2 6" id="KW-0808">Transferase</keyword>
<dbReference type="KEGG" id="mana:MAMMFC1_02282"/>
<dbReference type="InterPro" id="IPR011910">
    <property type="entry name" value="RfaF"/>
</dbReference>
<dbReference type="PANTHER" id="PTHR30160:SF1">
    <property type="entry name" value="LIPOPOLYSACCHARIDE 1,2-N-ACETYLGLUCOSAMINETRANSFERASE-RELATED"/>
    <property type="match status" value="1"/>
</dbReference>
<reference evidence="6 7" key="1">
    <citation type="journal article" date="2018" name="Int. J. Syst. Evol. Microbiol.">
        <title>Methylomusa anaerophila gen. nov., sp. nov., an anaerobic methanol-utilizing bacterium isolated from a microbial fuel cell.</title>
        <authorList>
            <person name="Amano N."/>
            <person name="Yamamuro A."/>
            <person name="Miyahara M."/>
            <person name="Kouzuma A."/>
            <person name="Abe T."/>
            <person name="Watanabe K."/>
        </authorList>
    </citation>
    <scope>NUCLEOTIDE SEQUENCE [LARGE SCALE GENOMIC DNA]</scope>
    <source>
        <strain evidence="6 7">MMFC1</strain>
    </source>
</reference>
<comment type="catalytic activity">
    <reaction evidence="5">
        <text>an L-alpha-D-Hep-(1-&gt;5)-[alpha-Kdo-(2-&gt;4)]-alpha-Kdo-(2-&gt;6)-lipid A + ADP-L-glycero-beta-D-manno-heptose = an L-alpha-D-Hep-(1-&gt;3)-L-alpha-D-Hep-(1-&gt;5)-[alpha-Kdo-(2-&gt;4)]-alpha-Kdo-(2-&gt;6)-lipid A + ADP + H(+)</text>
        <dbReference type="Rhea" id="RHEA:74071"/>
        <dbReference type="ChEBI" id="CHEBI:15378"/>
        <dbReference type="ChEBI" id="CHEBI:61506"/>
        <dbReference type="ChEBI" id="CHEBI:193068"/>
        <dbReference type="ChEBI" id="CHEBI:193069"/>
        <dbReference type="ChEBI" id="CHEBI:456216"/>
        <dbReference type="EC" id="2.4.99.24"/>
    </reaction>
</comment>
<accession>A0A348AKK0</accession>
<proteinExistence type="inferred from homology"/>